<organism evidence="3">
    <name type="scientific">Soboliphyme baturini</name>
    <dbReference type="NCBI Taxonomy" id="241478"/>
    <lineage>
        <taxon>Eukaryota</taxon>
        <taxon>Metazoa</taxon>
        <taxon>Ecdysozoa</taxon>
        <taxon>Nematoda</taxon>
        <taxon>Enoplea</taxon>
        <taxon>Dorylaimia</taxon>
        <taxon>Dioctophymatida</taxon>
        <taxon>Dioctophymatoidea</taxon>
        <taxon>Soboliphymatidae</taxon>
        <taxon>Soboliphyme</taxon>
    </lineage>
</organism>
<dbReference type="WBParaSite" id="SBAD_0001049801-mRNA-1">
    <property type="protein sequence ID" value="SBAD_0001049801-mRNA-1"/>
    <property type="gene ID" value="SBAD_0001049801"/>
</dbReference>
<reference evidence="1 2" key="2">
    <citation type="submission" date="2018-11" db="EMBL/GenBank/DDBJ databases">
        <authorList>
            <consortium name="Pathogen Informatics"/>
        </authorList>
    </citation>
    <scope>NUCLEOTIDE SEQUENCE [LARGE SCALE GENOMIC DNA]</scope>
</reference>
<dbReference type="EMBL" id="UZAM01013661">
    <property type="protein sequence ID" value="VDP29262.1"/>
    <property type="molecule type" value="Genomic_DNA"/>
</dbReference>
<evidence type="ECO:0000313" key="3">
    <source>
        <dbReference type="WBParaSite" id="SBAD_0001049801-mRNA-1"/>
    </source>
</evidence>
<dbReference type="Proteomes" id="UP000270296">
    <property type="component" value="Unassembled WGS sequence"/>
</dbReference>
<gene>
    <name evidence="1" type="ORF">SBAD_LOCUS10135</name>
</gene>
<proteinExistence type="predicted"/>
<evidence type="ECO:0000313" key="2">
    <source>
        <dbReference type="Proteomes" id="UP000270296"/>
    </source>
</evidence>
<name>A0A183J2N7_9BILA</name>
<dbReference type="AlphaFoldDB" id="A0A183J2N7"/>
<reference evidence="3" key="1">
    <citation type="submission" date="2016-06" db="UniProtKB">
        <authorList>
            <consortium name="WormBaseParasite"/>
        </authorList>
    </citation>
    <scope>IDENTIFICATION</scope>
</reference>
<protein>
    <submittedName>
        <fullName evidence="1 3">Uncharacterized protein</fullName>
    </submittedName>
</protein>
<keyword evidence="2" id="KW-1185">Reference proteome</keyword>
<evidence type="ECO:0000313" key="1">
    <source>
        <dbReference type="EMBL" id="VDP29262.1"/>
    </source>
</evidence>
<sequence length="124" mass="14343">MYSYGSGRKFIHELLIDTGSISLHLCRQCHCSIAAWRVKRQVKNPCSWFRADQAGLRRRNLLVDQSTTCPLVSVALTCTPDPTFLQFRFFWPRKCAGIRLEVQFIEPSLKTKGMVGPQELWRKI</sequence>
<accession>A0A183J2N7</accession>